<evidence type="ECO:0000313" key="2">
    <source>
        <dbReference type="EMBL" id="CAI5798791.1"/>
    </source>
</evidence>
<accession>A0AA35PRK9</accession>
<feature type="region of interest" description="Disordered" evidence="1">
    <location>
        <begin position="185"/>
        <end position="271"/>
    </location>
</feature>
<feature type="region of interest" description="Disordered" evidence="1">
    <location>
        <begin position="138"/>
        <end position="173"/>
    </location>
</feature>
<sequence>MEQKEPRSPAQTSVPRTVWFVRSPCRLLAYLFQFLRKFFPWARLTIPVRTPTGKASLAQSPDRPVRHAKKRLGTIAHVILAFAPLRFQRAFGYLTVMERDLVPKETLDAPVHPSGKGNKRKKDDVTLEEELCWAELLQKELPDEDDPEDPTYEFTVSETDSEEYKSQNDTDVNLEVEEKDGFLMLKEDPAQQEDPKKENGAGEEALDPRCSGDGSEQPDEEVPDGGGDNPGANPTSPAPPESTLLLPSRDPSAEMTSSDNSQDQWVNVSGE</sequence>
<feature type="compositionally biased region" description="Basic and acidic residues" evidence="1">
    <location>
        <begin position="185"/>
        <end position="200"/>
    </location>
</feature>
<reference evidence="2" key="1">
    <citation type="submission" date="2022-12" db="EMBL/GenBank/DDBJ databases">
        <authorList>
            <person name="Alioto T."/>
            <person name="Alioto T."/>
            <person name="Gomez Garrido J."/>
        </authorList>
    </citation>
    <scope>NUCLEOTIDE SEQUENCE</scope>
</reference>
<protein>
    <recommendedName>
        <fullName evidence="4">Oogenesis-related gene</fullName>
    </recommendedName>
</protein>
<proteinExistence type="predicted"/>
<organism evidence="2 3">
    <name type="scientific">Podarcis lilfordi</name>
    <name type="common">Lilford's wall lizard</name>
    <dbReference type="NCBI Taxonomy" id="74358"/>
    <lineage>
        <taxon>Eukaryota</taxon>
        <taxon>Metazoa</taxon>
        <taxon>Chordata</taxon>
        <taxon>Craniata</taxon>
        <taxon>Vertebrata</taxon>
        <taxon>Euteleostomi</taxon>
        <taxon>Lepidosauria</taxon>
        <taxon>Squamata</taxon>
        <taxon>Bifurcata</taxon>
        <taxon>Unidentata</taxon>
        <taxon>Episquamata</taxon>
        <taxon>Laterata</taxon>
        <taxon>Lacertibaenia</taxon>
        <taxon>Lacertidae</taxon>
        <taxon>Podarcis</taxon>
    </lineage>
</organism>
<feature type="compositionally biased region" description="Acidic residues" evidence="1">
    <location>
        <begin position="142"/>
        <end position="151"/>
    </location>
</feature>
<gene>
    <name evidence="2" type="ORF">PODLI_1B013599</name>
</gene>
<evidence type="ECO:0008006" key="4">
    <source>
        <dbReference type="Google" id="ProtNLM"/>
    </source>
</evidence>
<evidence type="ECO:0000256" key="1">
    <source>
        <dbReference type="SAM" id="MobiDB-lite"/>
    </source>
</evidence>
<dbReference type="AlphaFoldDB" id="A0AA35PRK9"/>
<dbReference type="Proteomes" id="UP001178461">
    <property type="component" value="Chromosome 18"/>
</dbReference>
<evidence type="ECO:0000313" key="3">
    <source>
        <dbReference type="Proteomes" id="UP001178461"/>
    </source>
</evidence>
<dbReference type="EMBL" id="OX395144">
    <property type="protein sequence ID" value="CAI5798791.1"/>
    <property type="molecule type" value="Genomic_DNA"/>
</dbReference>
<feature type="compositionally biased region" description="Polar residues" evidence="1">
    <location>
        <begin position="254"/>
        <end position="271"/>
    </location>
</feature>
<name>A0AA35PRK9_9SAUR</name>
<keyword evidence="3" id="KW-1185">Reference proteome</keyword>